<organism evidence="10 11">
    <name type="scientific">Zootermopsis nevadensis</name>
    <name type="common">Dampwood termite</name>
    <dbReference type="NCBI Taxonomy" id="136037"/>
    <lineage>
        <taxon>Eukaryota</taxon>
        <taxon>Metazoa</taxon>
        <taxon>Ecdysozoa</taxon>
        <taxon>Arthropoda</taxon>
        <taxon>Hexapoda</taxon>
        <taxon>Insecta</taxon>
        <taxon>Pterygota</taxon>
        <taxon>Neoptera</taxon>
        <taxon>Polyneoptera</taxon>
        <taxon>Dictyoptera</taxon>
        <taxon>Blattodea</taxon>
        <taxon>Blattoidea</taxon>
        <taxon>Termitoidae</taxon>
        <taxon>Termopsidae</taxon>
        <taxon>Zootermopsis</taxon>
    </lineage>
</organism>
<dbReference type="InterPro" id="IPR043565">
    <property type="entry name" value="PAX_fam"/>
</dbReference>
<comment type="subcellular location">
    <subcellularLocation>
        <location evidence="1">Nucleus</location>
    </subcellularLocation>
</comment>
<dbReference type="FunCoup" id="A0A067RHD2">
    <property type="interactions" value="5"/>
</dbReference>
<keyword evidence="7" id="KW-0539">Nucleus</keyword>
<feature type="compositionally biased region" description="Basic and acidic residues" evidence="8">
    <location>
        <begin position="214"/>
        <end position="228"/>
    </location>
</feature>
<dbReference type="GO" id="GO:0000981">
    <property type="term" value="F:DNA-binding transcription factor activity, RNA polymerase II-specific"/>
    <property type="evidence" value="ECO:0007669"/>
    <property type="project" value="TreeGrafter"/>
</dbReference>
<dbReference type="InParanoid" id="A0A067RHD2"/>
<dbReference type="InterPro" id="IPR009057">
    <property type="entry name" value="Homeodomain-like_sf"/>
</dbReference>
<dbReference type="GO" id="GO:0005634">
    <property type="term" value="C:nucleus"/>
    <property type="evidence" value="ECO:0007669"/>
    <property type="project" value="UniProtKB-SubCell"/>
</dbReference>
<keyword evidence="3" id="KW-0563">Paired box</keyword>
<dbReference type="PANTHER" id="PTHR45636:SF43">
    <property type="entry name" value="PAIRED BOX POX-NEURO PROTEIN"/>
    <property type="match status" value="1"/>
</dbReference>
<evidence type="ECO:0000256" key="2">
    <source>
        <dbReference type="ARBA" id="ARBA00022473"/>
    </source>
</evidence>
<evidence type="ECO:0000256" key="8">
    <source>
        <dbReference type="SAM" id="MobiDB-lite"/>
    </source>
</evidence>
<keyword evidence="2" id="KW-0217">Developmental protein</keyword>
<dbReference type="AlphaFoldDB" id="A0A067RHD2"/>
<evidence type="ECO:0000259" key="9">
    <source>
        <dbReference type="PROSITE" id="PS51057"/>
    </source>
</evidence>
<feature type="domain" description="Paired" evidence="9">
    <location>
        <begin position="1"/>
        <end position="34"/>
    </location>
</feature>
<feature type="region of interest" description="Disordered" evidence="8">
    <location>
        <begin position="51"/>
        <end position="72"/>
    </location>
</feature>
<keyword evidence="4" id="KW-0805">Transcription regulation</keyword>
<evidence type="ECO:0000256" key="6">
    <source>
        <dbReference type="ARBA" id="ARBA00023163"/>
    </source>
</evidence>
<reference evidence="10 11" key="1">
    <citation type="journal article" date="2014" name="Nat. Commun.">
        <title>Molecular traces of alternative social organization in a termite genome.</title>
        <authorList>
            <person name="Terrapon N."/>
            <person name="Li C."/>
            <person name="Robertson H.M."/>
            <person name="Ji L."/>
            <person name="Meng X."/>
            <person name="Booth W."/>
            <person name="Chen Z."/>
            <person name="Childers C.P."/>
            <person name="Glastad K.M."/>
            <person name="Gokhale K."/>
            <person name="Gowin J."/>
            <person name="Gronenberg W."/>
            <person name="Hermansen R.A."/>
            <person name="Hu H."/>
            <person name="Hunt B.G."/>
            <person name="Huylmans A.K."/>
            <person name="Khalil S.M."/>
            <person name="Mitchell R.D."/>
            <person name="Munoz-Torres M.C."/>
            <person name="Mustard J.A."/>
            <person name="Pan H."/>
            <person name="Reese J.T."/>
            <person name="Scharf M.E."/>
            <person name="Sun F."/>
            <person name="Vogel H."/>
            <person name="Xiao J."/>
            <person name="Yang W."/>
            <person name="Yang Z."/>
            <person name="Yang Z."/>
            <person name="Zhou J."/>
            <person name="Zhu J."/>
            <person name="Brent C.S."/>
            <person name="Elsik C.G."/>
            <person name="Goodisman M.A."/>
            <person name="Liberles D.A."/>
            <person name="Roe R.M."/>
            <person name="Vargo E.L."/>
            <person name="Vilcinskas A."/>
            <person name="Wang J."/>
            <person name="Bornberg-Bauer E."/>
            <person name="Korb J."/>
            <person name="Zhang G."/>
            <person name="Liebig J."/>
        </authorList>
    </citation>
    <scope>NUCLEOTIDE SEQUENCE [LARGE SCALE GENOMIC DNA]</scope>
    <source>
        <tissue evidence="10">Whole organism</tissue>
    </source>
</reference>
<keyword evidence="6" id="KW-0804">Transcription</keyword>
<sequence>MFAWEIRDQLLAQRICDPNSIPSVSSVNRILRNSGAWTEEDLVSVAAVAASGGPCPQGPSSTQHSPATGGTTYQHKTASLVSGRMGFFSPHPQLPQGFNHSNHNYTTNTSSTSGRLVALHQLHAATAPNTLSAKSSLTQPQSPWTNFMISCRPHHSTLPYHPRYGGLLMSEGGFSSGQLHADVLQSSHSKNSSTAGSEEDSMDKSEDDEEEEEVRMRPERRKESKQPERQQPPQAEKKRNPYSIEELLKKPDNAKKSSPQPATVSLQAMLLQPPCGLLVDKPCTCSLVSAVRPHQDHEVSGIDLTEASSSSSCASSITIPQTENLHKQAATCNT</sequence>
<dbReference type="GO" id="GO:0000978">
    <property type="term" value="F:RNA polymerase II cis-regulatory region sequence-specific DNA binding"/>
    <property type="evidence" value="ECO:0007669"/>
    <property type="project" value="TreeGrafter"/>
</dbReference>
<evidence type="ECO:0000256" key="1">
    <source>
        <dbReference type="ARBA" id="ARBA00004123"/>
    </source>
</evidence>
<dbReference type="eggNOG" id="KOG3862">
    <property type="taxonomic scope" value="Eukaryota"/>
</dbReference>
<dbReference type="SUPFAM" id="SSF46689">
    <property type="entry name" value="Homeodomain-like"/>
    <property type="match status" value="1"/>
</dbReference>
<dbReference type="Gene3D" id="1.10.10.10">
    <property type="entry name" value="Winged helix-like DNA-binding domain superfamily/Winged helix DNA-binding domain"/>
    <property type="match status" value="1"/>
</dbReference>
<dbReference type="EMBL" id="KK852471">
    <property type="protein sequence ID" value="KDR23177.1"/>
    <property type="molecule type" value="Genomic_DNA"/>
</dbReference>
<evidence type="ECO:0000313" key="10">
    <source>
        <dbReference type="EMBL" id="KDR23177.1"/>
    </source>
</evidence>
<dbReference type="STRING" id="136037.A0A067RHD2"/>
<dbReference type="InterPro" id="IPR001523">
    <property type="entry name" value="Paired_dom"/>
</dbReference>
<feature type="compositionally biased region" description="Polar residues" evidence="8">
    <location>
        <begin position="58"/>
        <end position="72"/>
    </location>
</feature>
<keyword evidence="5" id="KW-0238">DNA-binding</keyword>
<evidence type="ECO:0000256" key="4">
    <source>
        <dbReference type="ARBA" id="ARBA00023015"/>
    </source>
</evidence>
<dbReference type="Pfam" id="PF00292">
    <property type="entry name" value="PAX"/>
    <property type="match status" value="1"/>
</dbReference>
<dbReference type="PANTHER" id="PTHR45636">
    <property type="entry name" value="PAIRED BOX PROTEIN PAX-6-RELATED-RELATED"/>
    <property type="match status" value="1"/>
</dbReference>
<feature type="compositionally biased region" description="Acidic residues" evidence="8">
    <location>
        <begin position="197"/>
        <end position="213"/>
    </location>
</feature>
<name>A0A067RHD2_ZOONE</name>
<evidence type="ECO:0000256" key="7">
    <source>
        <dbReference type="ARBA" id="ARBA00023242"/>
    </source>
</evidence>
<evidence type="ECO:0000256" key="3">
    <source>
        <dbReference type="ARBA" id="ARBA00022724"/>
    </source>
</evidence>
<dbReference type="InterPro" id="IPR036388">
    <property type="entry name" value="WH-like_DNA-bd_sf"/>
</dbReference>
<keyword evidence="11" id="KW-1185">Reference proteome</keyword>
<feature type="compositionally biased region" description="Polar residues" evidence="8">
    <location>
        <begin position="184"/>
        <end position="196"/>
    </location>
</feature>
<evidence type="ECO:0000256" key="5">
    <source>
        <dbReference type="ARBA" id="ARBA00023125"/>
    </source>
</evidence>
<dbReference type="Proteomes" id="UP000027135">
    <property type="component" value="Unassembled WGS sequence"/>
</dbReference>
<dbReference type="PROSITE" id="PS51057">
    <property type="entry name" value="PAIRED_2"/>
    <property type="match status" value="1"/>
</dbReference>
<protein>
    <submittedName>
        <fullName evidence="10">Paired box protein Pax-5</fullName>
    </submittedName>
</protein>
<gene>
    <name evidence="10" type="ORF">L798_15746</name>
</gene>
<accession>A0A067RHD2</accession>
<feature type="region of interest" description="Disordered" evidence="8">
    <location>
        <begin position="184"/>
        <end position="243"/>
    </location>
</feature>
<evidence type="ECO:0000313" key="11">
    <source>
        <dbReference type="Proteomes" id="UP000027135"/>
    </source>
</evidence>
<proteinExistence type="predicted"/>